<reference evidence="2 3" key="1">
    <citation type="journal article" date="2017" name="Genome Biol. Evol.">
        <title>Phytophthora megakarya and P. palmivora, closely related causal agents of cacao black pod rot, underwent increases in genome sizes and gene numbers by different mechanisms.</title>
        <authorList>
            <person name="Ali S.S."/>
            <person name="Shao J."/>
            <person name="Lary D.J."/>
            <person name="Kronmiller B."/>
            <person name="Shen D."/>
            <person name="Strem M.D."/>
            <person name="Amoako-Attah I."/>
            <person name="Akrofi A.Y."/>
            <person name="Begoude B.A."/>
            <person name="Ten Hoopen G.M."/>
            <person name="Coulibaly K."/>
            <person name="Kebe B.I."/>
            <person name="Melnick R.L."/>
            <person name="Guiltinan M.J."/>
            <person name="Tyler B.M."/>
            <person name="Meinhardt L.W."/>
            <person name="Bailey B.A."/>
        </authorList>
    </citation>
    <scope>NUCLEOTIDE SEQUENCE [LARGE SCALE GENOMIC DNA]</scope>
    <source>
        <strain evidence="3">sbr112.9</strain>
    </source>
</reference>
<feature type="domain" description="PiggyBac transposable element-derived protein" evidence="1">
    <location>
        <begin position="138"/>
        <end position="381"/>
    </location>
</feature>
<dbReference type="OrthoDB" id="108269at2759"/>
<dbReference type="AlphaFoldDB" id="A0A2P4YM26"/>
<dbReference type="Proteomes" id="UP000237271">
    <property type="component" value="Unassembled WGS sequence"/>
</dbReference>
<dbReference type="InterPro" id="IPR029526">
    <property type="entry name" value="PGBD"/>
</dbReference>
<name>A0A2P4YM26_9STRA</name>
<dbReference type="PANTHER" id="PTHR46599:SF3">
    <property type="entry name" value="PIGGYBAC TRANSPOSABLE ELEMENT-DERIVED PROTEIN 4"/>
    <property type="match status" value="1"/>
</dbReference>
<evidence type="ECO:0000259" key="1">
    <source>
        <dbReference type="Pfam" id="PF13843"/>
    </source>
</evidence>
<gene>
    <name evidence="2" type="ORF">PHPALM_3630</name>
</gene>
<keyword evidence="3" id="KW-1185">Reference proteome</keyword>
<evidence type="ECO:0000313" key="3">
    <source>
        <dbReference type="Proteomes" id="UP000237271"/>
    </source>
</evidence>
<comment type="caution">
    <text evidence="2">The sequence shown here is derived from an EMBL/GenBank/DDBJ whole genome shotgun (WGS) entry which is preliminary data.</text>
</comment>
<proteinExistence type="predicted"/>
<accession>A0A2P4YM26</accession>
<sequence length="427" mass="47971">MCRFVKGLYLARWLDTQFQSQVESMSLTMIQCGNINYSSLHGRATGPGWSRSCEVEPGEVVQIDGSSDVLEECMEFYEPQSFLPSTLADVEDIQNFRFKPSEQMEAPRDLFQHEDMTTTTRLRSEFRHIFEHSASAIYFWQQVIGEMNTYARIHDVALRAPVTLQDVMTFMGVLFYMALVDKGEYSNYGGIQVEDSSFGGSSVGFDTIMTLRRFKQLCLVFTFQCVPQNSTNQDQTARVRPLLNFLKSTGSRYIAIGRNVTLDEAGVACRSKYGKPLIVYNLLKSGGNTITDRLAGVTTADEAQALSEEISESSVICQCVLEVVRPVYGTHWIVNSDNYYTFVQLLTLRVKGLYSRGTVPKSSSHFPWHVLVEKKDCSPGSSRQAVSRAHGIVAASCAPTYIRQYNTYTQGVDRLDQIRGRFSVADG</sequence>
<dbReference type="Pfam" id="PF13843">
    <property type="entry name" value="DDE_Tnp_1_7"/>
    <property type="match status" value="1"/>
</dbReference>
<evidence type="ECO:0000313" key="2">
    <source>
        <dbReference type="EMBL" id="POM78799.1"/>
    </source>
</evidence>
<dbReference type="PANTHER" id="PTHR46599">
    <property type="entry name" value="PIGGYBAC TRANSPOSABLE ELEMENT-DERIVED PROTEIN 4"/>
    <property type="match status" value="1"/>
</dbReference>
<protein>
    <submittedName>
        <fullName evidence="2">Transposase</fullName>
    </submittedName>
</protein>
<organism evidence="2 3">
    <name type="scientific">Phytophthora palmivora</name>
    <dbReference type="NCBI Taxonomy" id="4796"/>
    <lineage>
        <taxon>Eukaryota</taxon>
        <taxon>Sar</taxon>
        <taxon>Stramenopiles</taxon>
        <taxon>Oomycota</taxon>
        <taxon>Peronosporomycetes</taxon>
        <taxon>Peronosporales</taxon>
        <taxon>Peronosporaceae</taxon>
        <taxon>Phytophthora</taxon>
    </lineage>
</organism>
<dbReference type="EMBL" id="NCKW01001902">
    <property type="protein sequence ID" value="POM78799.1"/>
    <property type="molecule type" value="Genomic_DNA"/>
</dbReference>